<accession>A0A0V1IR47</accession>
<keyword evidence="4" id="KW-1185">Reference proteome</keyword>
<sequence>MKHRGEGSRKKPSTMARQIFERFFSKLHKPHRTKQRQIEQNGRPNRTTNLNAQARRRRRHSCQQTALQTHWKSFRHSSLIRIEPERRCDCSSREPPMSAKVRLSYSSIVEIAIQWVCTIAVDDLQRWPSKPNNQLQS</sequence>
<dbReference type="AlphaFoldDB" id="A0A0V1IR47"/>
<evidence type="ECO:0000313" key="4">
    <source>
        <dbReference type="Proteomes" id="UP000054805"/>
    </source>
</evidence>
<dbReference type="EMBL" id="JYDV01000098">
    <property type="protein sequence ID" value="KRZ34407.1"/>
    <property type="molecule type" value="Genomic_DNA"/>
</dbReference>
<organism evidence="2 4">
    <name type="scientific">Trichinella pseudospiralis</name>
    <name type="common">Parasitic roundworm</name>
    <dbReference type="NCBI Taxonomy" id="6337"/>
    <lineage>
        <taxon>Eukaryota</taxon>
        <taxon>Metazoa</taxon>
        <taxon>Ecdysozoa</taxon>
        <taxon>Nematoda</taxon>
        <taxon>Enoplea</taxon>
        <taxon>Dorylaimia</taxon>
        <taxon>Trichinellida</taxon>
        <taxon>Trichinellidae</taxon>
        <taxon>Trichinella</taxon>
    </lineage>
</organism>
<dbReference type="Proteomes" id="UP000054826">
    <property type="component" value="Unassembled WGS sequence"/>
</dbReference>
<comment type="caution">
    <text evidence="2">The sequence shown here is derived from an EMBL/GenBank/DDBJ whole genome shotgun (WGS) entry which is preliminary data.</text>
</comment>
<reference evidence="4 5" key="1">
    <citation type="submission" date="2015-01" db="EMBL/GenBank/DDBJ databases">
        <title>Evolution of Trichinella species and genotypes.</title>
        <authorList>
            <person name="Korhonen P.K."/>
            <person name="Edoardo P."/>
            <person name="Giuseppe L.R."/>
            <person name="Gasser R.B."/>
        </authorList>
    </citation>
    <scope>NUCLEOTIDE SEQUENCE [LARGE SCALE GENOMIC DNA]</scope>
    <source>
        <strain evidence="3">ISS176</strain>
        <strain evidence="2">ISS588</strain>
    </source>
</reference>
<evidence type="ECO:0000256" key="1">
    <source>
        <dbReference type="SAM" id="MobiDB-lite"/>
    </source>
</evidence>
<dbReference type="EMBL" id="JYDS01000109">
    <property type="protein sequence ID" value="KRZ25036.1"/>
    <property type="molecule type" value="Genomic_DNA"/>
</dbReference>
<protein>
    <submittedName>
        <fullName evidence="2">Uncharacterized protein</fullName>
    </submittedName>
</protein>
<gene>
    <name evidence="2" type="ORF">T4B_12891</name>
    <name evidence="3" type="ORF">T4C_6506</name>
</gene>
<proteinExistence type="predicted"/>
<name>A0A0V1IR47_TRIPS</name>
<dbReference type="Proteomes" id="UP000054805">
    <property type="component" value="Unassembled WGS sequence"/>
</dbReference>
<feature type="compositionally biased region" description="Polar residues" evidence="1">
    <location>
        <begin position="38"/>
        <end position="52"/>
    </location>
</feature>
<evidence type="ECO:0000313" key="2">
    <source>
        <dbReference type="EMBL" id="KRZ25036.1"/>
    </source>
</evidence>
<evidence type="ECO:0000313" key="3">
    <source>
        <dbReference type="EMBL" id="KRZ34407.1"/>
    </source>
</evidence>
<feature type="region of interest" description="Disordered" evidence="1">
    <location>
        <begin position="27"/>
        <end position="58"/>
    </location>
</feature>
<evidence type="ECO:0000313" key="5">
    <source>
        <dbReference type="Proteomes" id="UP000054826"/>
    </source>
</evidence>